<organism evidence="1 2">
    <name type="scientific">Gulo gulo</name>
    <name type="common">Wolverine</name>
    <name type="synonym">Gluton</name>
    <dbReference type="NCBI Taxonomy" id="48420"/>
    <lineage>
        <taxon>Eukaryota</taxon>
        <taxon>Metazoa</taxon>
        <taxon>Chordata</taxon>
        <taxon>Craniata</taxon>
        <taxon>Vertebrata</taxon>
        <taxon>Euteleostomi</taxon>
        <taxon>Mammalia</taxon>
        <taxon>Eutheria</taxon>
        <taxon>Laurasiatheria</taxon>
        <taxon>Carnivora</taxon>
        <taxon>Caniformia</taxon>
        <taxon>Musteloidea</taxon>
        <taxon>Mustelidae</taxon>
        <taxon>Guloninae</taxon>
        <taxon>Gulo</taxon>
    </lineage>
</organism>
<accession>A0A9X9M6V5</accession>
<name>A0A9X9M6V5_GULGU</name>
<dbReference type="EMBL" id="CYRY02043529">
    <property type="protein sequence ID" value="VCX37985.1"/>
    <property type="molecule type" value="Genomic_DNA"/>
</dbReference>
<feature type="non-terminal residue" evidence="1">
    <location>
        <position position="91"/>
    </location>
</feature>
<dbReference type="Proteomes" id="UP000269945">
    <property type="component" value="Unassembled WGS sequence"/>
</dbReference>
<evidence type="ECO:0000313" key="2">
    <source>
        <dbReference type="Proteomes" id="UP000269945"/>
    </source>
</evidence>
<reference evidence="1 2" key="1">
    <citation type="submission" date="2018-10" db="EMBL/GenBank/DDBJ databases">
        <authorList>
            <person name="Ekblom R."/>
            <person name="Jareborg N."/>
        </authorList>
    </citation>
    <scope>NUCLEOTIDE SEQUENCE [LARGE SCALE GENOMIC DNA]</scope>
    <source>
        <tissue evidence="1">Muscle</tissue>
    </source>
</reference>
<gene>
    <name evidence="1" type="ORF">BN2614_LOCUS1</name>
</gene>
<comment type="caution">
    <text evidence="1">The sequence shown here is derived from an EMBL/GenBank/DDBJ whole genome shotgun (WGS) entry which is preliminary data.</text>
</comment>
<sequence>MSTKPRAQDQKTKVSLWERQPVSQVETVFPLNTHCSCTESYPKPGLALGRFSRAARAQAEQGGRQSRLCATLPPSWLLSVHFLCYSMTWLA</sequence>
<keyword evidence="2" id="KW-1185">Reference proteome</keyword>
<protein>
    <submittedName>
        <fullName evidence="1">Uncharacterized protein</fullName>
    </submittedName>
</protein>
<proteinExistence type="predicted"/>
<evidence type="ECO:0000313" key="1">
    <source>
        <dbReference type="EMBL" id="VCX37985.1"/>
    </source>
</evidence>
<dbReference type="AlphaFoldDB" id="A0A9X9M6V5"/>